<evidence type="ECO:0000313" key="3">
    <source>
        <dbReference type="Proteomes" id="UP000438429"/>
    </source>
</evidence>
<evidence type="ECO:0000313" key="2">
    <source>
        <dbReference type="EMBL" id="KAF0042966.1"/>
    </source>
</evidence>
<feature type="region of interest" description="Disordered" evidence="1">
    <location>
        <begin position="111"/>
        <end position="145"/>
    </location>
</feature>
<organism evidence="2 3">
    <name type="scientific">Scophthalmus maximus</name>
    <name type="common">Turbot</name>
    <name type="synonym">Psetta maxima</name>
    <dbReference type="NCBI Taxonomy" id="52904"/>
    <lineage>
        <taxon>Eukaryota</taxon>
        <taxon>Metazoa</taxon>
        <taxon>Chordata</taxon>
        <taxon>Craniata</taxon>
        <taxon>Vertebrata</taxon>
        <taxon>Euteleostomi</taxon>
        <taxon>Actinopterygii</taxon>
        <taxon>Neopterygii</taxon>
        <taxon>Teleostei</taxon>
        <taxon>Neoteleostei</taxon>
        <taxon>Acanthomorphata</taxon>
        <taxon>Carangaria</taxon>
        <taxon>Pleuronectiformes</taxon>
        <taxon>Pleuronectoidei</taxon>
        <taxon>Scophthalmidae</taxon>
        <taxon>Scophthalmus</taxon>
    </lineage>
</organism>
<reference evidence="2 3" key="1">
    <citation type="submission" date="2019-06" db="EMBL/GenBank/DDBJ databases">
        <title>Draft genomes of female and male turbot (Scophthalmus maximus).</title>
        <authorList>
            <person name="Xu H."/>
            <person name="Xu X.-W."/>
            <person name="Shao C."/>
            <person name="Chen S."/>
        </authorList>
    </citation>
    <scope>NUCLEOTIDE SEQUENCE [LARGE SCALE GENOMIC DNA]</scope>
    <source>
        <strain evidence="2">Ysfricsl-2016a</strain>
        <tissue evidence="2">Blood</tissue>
    </source>
</reference>
<feature type="compositionally biased region" description="Basic and acidic residues" evidence="1">
    <location>
        <begin position="111"/>
        <end position="128"/>
    </location>
</feature>
<proteinExistence type="predicted"/>
<gene>
    <name evidence="2" type="ORF">F2P81_004303</name>
</gene>
<comment type="caution">
    <text evidence="2">The sequence shown here is derived from an EMBL/GenBank/DDBJ whole genome shotgun (WGS) entry which is preliminary data.</text>
</comment>
<accession>A0A6A4T5V0</accession>
<evidence type="ECO:0000256" key="1">
    <source>
        <dbReference type="SAM" id="MobiDB-lite"/>
    </source>
</evidence>
<dbReference type="EMBL" id="VEVO01000004">
    <property type="protein sequence ID" value="KAF0042966.1"/>
    <property type="molecule type" value="Genomic_DNA"/>
</dbReference>
<sequence>MAASSFHTFVPGTGRFGRSSRVYSVSWVPHVYTDKMRPIIAGKLRTASGRLSSHAYVNKHLGLVGPRGSTVGARISKTWAPPLNTSYSQGVGAKLPPNCVFDVQIRRPFKSETEQEPLKRNARHCAERQKRKVQSSSSSSSSSSLLRNATFPLVEPIAWLLTRELPRDGCTRQKYSVYERREHEE</sequence>
<feature type="compositionally biased region" description="Low complexity" evidence="1">
    <location>
        <begin position="135"/>
        <end position="144"/>
    </location>
</feature>
<protein>
    <submittedName>
        <fullName evidence="2">Uncharacterized protein</fullName>
    </submittedName>
</protein>
<dbReference type="Proteomes" id="UP000438429">
    <property type="component" value="Unassembled WGS sequence"/>
</dbReference>
<name>A0A6A4T5V0_SCOMX</name>
<dbReference type="AlphaFoldDB" id="A0A6A4T5V0"/>